<dbReference type="InterPro" id="IPR029063">
    <property type="entry name" value="SAM-dependent_MTases_sf"/>
</dbReference>
<sequence length="230" mass="26294">MELFRKILKRLPDSILVSMKKVYYFFLIRSGKFVSQEKEFSLLRMIIPEGAKVVDIGANVGHYTLLFSKLVGDKGRVLAFEPIPTTFNMLVSNVHFSRSENVTLINAAISDASKEVNFTIPEENLYQSHMDDEGDIRVMCFPLMTFLPKDWDLGFLKIDAEGCDENIIRNSIDTLNAYRPIVMAELNSKKANELISIFKDYCLKGVKGSHNKFFVPLEKLDSFPLQDSYE</sequence>
<organism evidence="2 3">
    <name type="scientific">Marinobacter adhaerens</name>
    <dbReference type="NCBI Taxonomy" id="1033846"/>
    <lineage>
        <taxon>Bacteria</taxon>
        <taxon>Pseudomonadati</taxon>
        <taxon>Pseudomonadota</taxon>
        <taxon>Gammaproteobacteria</taxon>
        <taxon>Pseudomonadales</taxon>
        <taxon>Marinobacteraceae</taxon>
        <taxon>Marinobacter</taxon>
    </lineage>
</organism>
<dbReference type="PANTHER" id="PTHR34203:SF15">
    <property type="entry name" value="SLL1173 PROTEIN"/>
    <property type="match status" value="1"/>
</dbReference>
<dbReference type="PANTHER" id="PTHR34203">
    <property type="entry name" value="METHYLTRANSFERASE, FKBM FAMILY PROTEIN"/>
    <property type="match status" value="1"/>
</dbReference>
<reference evidence="2 3" key="1">
    <citation type="submission" date="2019-06" db="EMBL/GenBank/DDBJ databases">
        <title>Enrichment of Autotrophic Halophilic Microorganisms from Red Sea Brine Pool Using Microbial Electrosynthesis System.</title>
        <authorList>
            <person name="Alqahtani M.F."/>
            <person name="Bajracharya S."/>
            <person name="Katuri K.P."/>
            <person name="Ali M."/>
            <person name="Saikaly P.E."/>
        </authorList>
    </citation>
    <scope>NUCLEOTIDE SEQUENCE [LARGE SCALE GENOMIC DNA]</scope>
    <source>
        <strain evidence="2">MES15</strain>
    </source>
</reference>
<name>A0A844I3N4_9GAMM</name>
<proteinExistence type="predicted"/>
<dbReference type="GO" id="GO:0032259">
    <property type="term" value="P:methylation"/>
    <property type="evidence" value="ECO:0007669"/>
    <property type="project" value="UniProtKB-KW"/>
</dbReference>
<evidence type="ECO:0000259" key="1">
    <source>
        <dbReference type="Pfam" id="PF05050"/>
    </source>
</evidence>
<dbReference type="NCBIfam" id="TIGR01444">
    <property type="entry name" value="fkbM_fam"/>
    <property type="match status" value="1"/>
</dbReference>
<comment type="caution">
    <text evidence="2">The sequence shown here is derived from an EMBL/GenBank/DDBJ whole genome shotgun (WGS) entry which is preliminary data.</text>
</comment>
<keyword evidence="2" id="KW-0808">Transferase</keyword>
<dbReference type="SUPFAM" id="SSF53335">
    <property type="entry name" value="S-adenosyl-L-methionine-dependent methyltransferases"/>
    <property type="match status" value="1"/>
</dbReference>
<dbReference type="Proteomes" id="UP000431462">
    <property type="component" value="Unassembled WGS sequence"/>
</dbReference>
<dbReference type="InterPro" id="IPR052514">
    <property type="entry name" value="SAM-dependent_MTase"/>
</dbReference>
<protein>
    <submittedName>
        <fullName evidence="2">FkbM family methyltransferase</fullName>
    </submittedName>
</protein>
<feature type="domain" description="Methyltransferase FkbM" evidence="1">
    <location>
        <begin position="55"/>
        <end position="193"/>
    </location>
</feature>
<dbReference type="Pfam" id="PF05050">
    <property type="entry name" value="Methyltransf_21"/>
    <property type="match status" value="1"/>
</dbReference>
<accession>A0A844I3N4</accession>
<evidence type="ECO:0000313" key="3">
    <source>
        <dbReference type="Proteomes" id="UP000431462"/>
    </source>
</evidence>
<dbReference type="GO" id="GO:0008168">
    <property type="term" value="F:methyltransferase activity"/>
    <property type="evidence" value="ECO:0007669"/>
    <property type="project" value="UniProtKB-KW"/>
</dbReference>
<dbReference type="InterPro" id="IPR006342">
    <property type="entry name" value="FkbM_mtfrase"/>
</dbReference>
<gene>
    <name evidence="2" type="ORF">FH752_08250</name>
</gene>
<dbReference type="Gene3D" id="3.40.50.150">
    <property type="entry name" value="Vaccinia Virus protein VP39"/>
    <property type="match status" value="1"/>
</dbReference>
<dbReference type="AlphaFoldDB" id="A0A844I3N4"/>
<keyword evidence="2" id="KW-0489">Methyltransferase</keyword>
<dbReference type="EMBL" id="VENC01000008">
    <property type="protein sequence ID" value="MTI98597.1"/>
    <property type="molecule type" value="Genomic_DNA"/>
</dbReference>
<evidence type="ECO:0000313" key="2">
    <source>
        <dbReference type="EMBL" id="MTI98597.1"/>
    </source>
</evidence>